<feature type="compositionally biased region" description="Basic and acidic residues" evidence="1">
    <location>
        <begin position="442"/>
        <end position="462"/>
    </location>
</feature>
<evidence type="ECO:0000256" key="1">
    <source>
        <dbReference type="SAM" id="MobiDB-lite"/>
    </source>
</evidence>
<accession>A0AAD4T2Q9</accession>
<feature type="compositionally biased region" description="Polar residues" evidence="1">
    <location>
        <begin position="579"/>
        <end position="593"/>
    </location>
</feature>
<organism evidence="2 3">
    <name type="scientific">Papaver atlanticum</name>
    <dbReference type="NCBI Taxonomy" id="357466"/>
    <lineage>
        <taxon>Eukaryota</taxon>
        <taxon>Viridiplantae</taxon>
        <taxon>Streptophyta</taxon>
        <taxon>Embryophyta</taxon>
        <taxon>Tracheophyta</taxon>
        <taxon>Spermatophyta</taxon>
        <taxon>Magnoliopsida</taxon>
        <taxon>Ranunculales</taxon>
        <taxon>Papaveraceae</taxon>
        <taxon>Papaveroideae</taxon>
        <taxon>Papaver</taxon>
    </lineage>
</organism>
<protein>
    <submittedName>
        <fullName evidence="2">Uncharacterized protein</fullName>
    </submittedName>
</protein>
<evidence type="ECO:0000313" key="3">
    <source>
        <dbReference type="Proteomes" id="UP001202328"/>
    </source>
</evidence>
<dbReference type="PANTHER" id="PTHR13060">
    <property type="entry name" value="SGT1 PROTEIN HSGT1 SUPPRESSOR OF GCR2"/>
    <property type="match status" value="1"/>
</dbReference>
<dbReference type="Proteomes" id="UP001202328">
    <property type="component" value="Unassembled WGS sequence"/>
</dbReference>
<dbReference type="EMBL" id="JAJJMB010007130">
    <property type="protein sequence ID" value="KAI3931779.1"/>
    <property type="molecule type" value="Genomic_DNA"/>
</dbReference>
<comment type="caution">
    <text evidence="2">The sequence shown here is derived from an EMBL/GenBank/DDBJ whole genome shotgun (WGS) entry which is preliminary data.</text>
</comment>
<dbReference type="InterPro" id="IPR010770">
    <property type="entry name" value="Ecd"/>
</dbReference>
<feature type="region of interest" description="Disordered" evidence="1">
    <location>
        <begin position="640"/>
        <end position="659"/>
    </location>
</feature>
<reference evidence="2" key="1">
    <citation type="submission" date="2022-04" db="EMBL/GenBank/DDBJ databases">
        <title>A functionally conserved STORR gene fusion in Papaver species that diverged 16.8 million years ago.</title>
        <authorList>
            <person name="Catania T."/>
        </authorList>
    </citation>
    <scope>NUCLEOTIDE SEQUENCE</scope>
    <source>
        <strain evidence="2">S-188037</strain>
    </source>
</reference>
<dbReference type="AlphaFoldDB" id="A0AAD4T2Q9"/>
<feature type="region of interest" description="Disordered" evidence="1">
    <location>
        <begin position="577"/>
        <end position="602"/>
    </location>
</feature>
<evidence type="ECO:0000313" key="2">
    <source>
        <dbReference type="EMBL" id="KAI3931779.1"/>
    </source>
</evidence>
<name>A0AAD4T2Q9_9MAGN</name>
<feature type="compositionally biased region" description="Acidic residues" evidence="1">
    <location>
        <begin position="522"/>
        <end position="548"/>
    </location>
</feature>
<feature type="region of interest" description="Disordered" evidence="1">
    <location>
        <begin position="442"/>
        <end position="470"/>
    </location>
</feature>
<sequence length="659" mass="74722">MNSSTSTSRIPEDTVFYAIYPDESSSSKTLNPDDETNQEFSSSSSSIHSLHLQILEIVSPYTTDYIWQHEPFTLTLSNPSETPPHFHGKTKYGDNLEDEWFIVFLLFEISRKIPQLSIQVWDTDGEFLLIEAAFHLPNWLNPETSKNRVFIRRGELNILPKQTFPSNPKLIDALHYIGGLHDDKQVRAPEPIQLAIRNRILEYPNRARLNMHQVRVRVPVSIAKVLKYEPCLISLAVESFYDRDVDSMKYAAKMEKFVSGGTSEEIVRVSVRMSRAMYAQLVQQTFQAPKCYPMPSRNDASVYVEAELGMKIACGFEMMYQQRRHENLDGKGTSTWEAFKESFESSGYFKQLLPGSKEYRRLMENVQEYYRSSSSFSRASEMMSAPVRRIDEIFALPHSSEEFKGLDLPPSDNDAWLYDGEDELKLAMVEREKELELYELKQKKSQKAKEKKDADRSARSAENDSDLGDIVNSMQSFVQKVSSYEGAEVPTNRNSDMVDLDVERFMKDIESVMGRFGGRDDADLEEESSSDMEFDESEDESDLSEGDDAGNTFMGTYSDALNEELKSTTLKKSFVRANAQPSKTTNEGSSLSNVEMEVEDEELTPVDVDVNLVKSLLDSFSSQQGLPGPASNLLGLMGLQLPQPEDDATTHAASKKDDK</sequence>
<gene>
    <name evidence="2" type="ORF">MKW98_012189</name>
</gene>
<proteinExistence type="predicted"/>
<dbReference type="GO" id="GO:0005634">
    <property type="term" value="C:nucleus"/>
    <property type="evidence" value="ECO:0007669"/>
    <property type="project" value="TreeGrafter"/>
</dbReference>
<feature type="region of interest" description="Disordered" evidence="1">
    <location>
        <begin position="516"/>
        <end position="556"/>
    </location>
</feature>
<dbReference type="PANTHER" id="PTHR13060:SF0">
    <property type="entry name" value="PROTEIN ECDYSONELESS HOMOLOG"/>
    <property type="match status" value="1"/>
</dbReference>
<keyword evidence="3" id="KW-1185">Reference proteome</keyword>
<dbReference type="Pfam" id="PF07093">
    <property type="entry name" value="SGT1"/>
    <property type="match status" value="1"/>
</dbReference>